<evidence type="ECO:0000313" key="2">
    <source>
        <dbReference type="Proteomes" id="UP000692954"/>
    </source>
</evidence>
<dbReference type="Proteomes" id="UP000692954">
    <property type="component" value="Unassembled WGS sequence"/>
</dbReference>
<evidence type="ECO:0000313" key="1">
    <source>
        <dbReference type="EMBL" id="CAD8125172.1"/>
    </source>
</evidence>
<name>A0A8S1RCZ4_9CILI</name>
<reference evidence="1" key="1">
    <citation type="submission" date="2021-01" db="EMBL/GenBank/DDBJ databases">
        <authorList>
            <consortium name="Genoscope - CEA"/>
            <person name="William W."/>
        </authorList>
    </citation>
    <scope>NUCLEOTIDE SEQUENCE</scope>
</reference>
<proteinExistence type="predicted"/>
<keyword evidence="2" id="KW-1185">Reference proteome</keyword>
<protein>
    <submittedName>
        <fullName evidence="1">Uncharacterized protein</fullName>
    </submittedName>
</protein>
<accession>A0A8S1RCZ4</accession>
<dbReference type="AlphaFoldDB" id="A0A8S1RCZ4"/>
<organism evidence="1 2">
    <name type="scientific">Paramecium sonneborni</name>
    <dbReference type="NCBI Taxonomy" id="65129"/>
    <lineage>
        <taxon>Eukaryota</taxon>
        <taxon>Sar</taxon>
        <taxon>Alveolata</taxon>
        <taxon>Ciliophora</taxon>
        <taxon>Intramacronucleata</taxon>
        <taxon>Oligohymenophorea</taxon>
        <taxon>Peniculida</taxon>
        <taxon>Parameciidae</taxon>
        <taxon>Paramecium</taxon>
    </lineage>
</organism>
<comment type="caution">
    <text evidence="1">The sequence shown here is derived from an EMBL/GenBank/DDBJ whole genome shotgun (WGS) entry which is preliminary data.</text>
</comment>
<dbReference type="EMBL" id="CAJJDN010000157">
    <property type="protein sequence ID" value="CAD8125172.1"/>
    <property type="molecule type" value="Genomic_DNA"/>
</dbReference>
<gene>
    <name evidence="1" type="ORF">PSON_ATCC_30995.1.T1570007</name>
</gene>
<sequence length="171" mass="20554">MHGLHKFSFNQQVSLHQVHIVVEEHALQLLGHISHKQVDGFFTQPILHAQYQHTLHNLQQLLNRFNMAQHILNNHFHSFRNLVYKYRNLRNKPHIINIHLDNNLLNNIFQITPIENSAQYYQDKDVVLSHSIFLLELMSFKDFINRITNQNFILKFLNYFFNSEFSSCREF</sequence>